<organism evidence="1 2">
    <name type="scientific">Daphnia magna</name>
    <dbReference type="NCBI Taxonomy" id="35525"/>
    <lineage>
        <taxon>Eukaryota</taxon>
        <taxon>Metazoa</taxon>
        <taxon>Ecdysozoa</taxon>
        <taxon>Arthropoda</taxon>
        <taxon>Crustacea</taxon>
        <taxon>Branchiopoda</taxon>
        <taxon>Diplostraca</taxon>
        <taxon>Cladocera</taxon>
        <taxon>Anomopoda</taxon>
        <taxon>Daphniidae</taxon>
        <taxon>Daphnia</taxon>
    </lineage>
</organism>
<sequence>MATITCFNDLDTTLTLFGVPVRPGELNGTSAPLLIASSVIRLAVFYGFRIEDNDGTATTCFSLLDEQTKSEFAFLGVH</sequence>
<dbReference type="EMBL" id="JAOYFB010000003">
    <property type="protein sequence ID" value="KAK4011285.1"/>
    <property type="molecule type" value="Genomic_DNA"/>
</dbReference>
<accession>A0ABQ9ZED9</accession>
<keyword evidence="2" id="KW-1185">Reference proteome</keyword>
<reference evidence="1 2" key="1">
    <citation type="journal article" date="2023" name="Nucleic Acids Res.">
        <title>The hologenome of Daphnia magna reveals possible DNA methylation and microbiome-mediated evolution of the host genome.</title>
        <authorList>
            <person name="Chaturvedi A."/>
            <person name="Li X."/>
            <person name="Dhandapani V."/>
            <person name="Marshall H."/>
            <person name="Kissane S."/>
            <person name="Cuenca-Cambronero M."/>
            <person name="Asole G."/>
            <person name="Calvet F."/>
            <person name="Ruiz-Romero M."/>
            <person name="Marangio P."/>
            <person name="Guigo R."/>
            <person name="Rago D."/>
            <person name="Mirbahai L."/>
            <person name="Eastwood N."/>
            <person name="Colbourne J.K."/>
            <person name="Zhou J."/>
            <person name="Mallon E."/>
            <person name="Orsini L."/>
        </authorList>
    </citation>
    <scope>NUCLEOTIDE SEQUENCE [LARGE SCALE GENOMIC DNA]</scope>
    <source>
        <strain evidence="1">LRV0_1</strain>
    </source>
</reference>
<evidence type="ECO:0000313" key="2">
    <source>
        <dbReference type="Proteomes" id="UP001234178"/>
    </source>
</evidence>
<protein>
    <submittedName>
        <fullName evidence="1">Uncharacterized protein</fullName>
    </submittedName>
</protein>
<dbReference type="Proteomes" id="UP001234178">
    <property type="component" value="Unassembled WGS sequence"/>
</dbReference>
<proteinExistence type="predicted"/>
<evidence type="ECO:0000313" key="1">
    <source>
        <dbReference type="EMBL" id="KAK4011285.1"/>
    </source>
</evidence>
<name>A0ABQ9ZED9_9CRUS</name>
<gene>
    <name evidence="1" type="ORF">OUZ56_020399</name>
</gene>
<comment type="caution">
    <text evidence="1">The sequence shown here is derived from an EMBL/GenBank/DDBJ whole genome shotgun (WGS) entry which is preliminary data.</text>
</comment>